<sequence length="67" mass="7654">MVNRFPIFPPMGKLNLGPSLKNSGFRARIDSHFPKRIEWESIFAAGINRKSLIGNKLHQHLRGKCPK</sequence>
<dbReference type="Proteomes" id="UP000315750">
    <property type="component" value="Chromosome"/>
</dbReference>
<keyword evidence="2" id="KW-1185">Reference proteome</keyword>
<evidence type="ECO:0000313" key="2">
    <source>
        <dbReference type="Proteomes" id="UP000315750"/>
    </source>
</evidence>
<dbReference type="EMBL" id="CP036278">
    <property type="protein sequence ID" value="QDU57777.1"/>
    <property type="molecule type" value="Genomic_DNA"/>
</dbReference>
<name>A0A518ASV9_9BACT</name>
<dbReference type="AlphaFoldDB" id="A0A518ASV9"/>
<reference evidence="1 2" key="1">
    <citation type="submission" date="2019-02" db="EMBL/GenBank/DDBJ databases">
        <title>Deep-cultivation of Planctomycetes and their phenomic and genomic characterization uncovers novel biology.</title>
        <authorList>
            <person name="Wiegand S."/>
            <person name="Jogler M."/>
            <person name="Boedeker C."/>
            <person name="Pinto D."/>
            <person name="Vollmers J."/>
            <person name="Rivas-Marin E."/>
            <person name="Kohn T."/>
            <person name="Peeters S.H."/>
            <person name="Heuer A."/>
            <person name="Rast P."/>
            <person name="Oberbeckmann S."/>
            <person name="Bunk B."/>
            <person name="Jeske O."/>
            <person name="Meyerdierks A."/>
            <person name="Storesund J.E."/>
            <person name="Kallscheuer N."/>
            <person name="Luecker S."/>
            <person name="Lage O.M."/>
            <person name="Pohl T."/>
            <person name="Merkel B.J."/>
            <person name="Hornburger P."/>
            <person name="Mueller R.-W."/>
            <person name="Bruemmer F."/>
            <person name="Labrenz M."/>
            <person name="Spormann A.M."/>
            <person name="Op den Camp H."/>
            <person name="Overmann J."/>
            <person name="Amann R."/>
            <person name="Jetten M.S.M."/>
            <person name="Mascher T."/>
            <person name="Medema M.H."/>
            <person name="Devos D.P."/>
            <person name="Kaster A.-K."/>
            <person name="Ovreas L."/>
            <person name="Rohde M."/>
            <person name="Galperin M.Y."/>
            <person name="Jogler C."/>
        </authorList>
    </citation>
    <scope>NUCLEOTIDE SEQUENCE [LARGE SCALE GENOMIC DNA]</scope>
    <source>
        <strain evidence="1 2">Pan181</strain>
    </source>
</reference>
<organism evidence="1 2">
    <name type="scientific">Aeoliella mucimassa</name>
    <dbReference type="NCBI Taxonomy" id="2527972"/>
    <lineage>
        <taxon>Bacteria</taxon>
        <taxon>Pseudomonadati</taxon>
        <taxon>Planctomycetota</taxon>
        <taxon>Planctomycetia</taxon>
        <taxon>Pirellulales</taxon>
        <taxon>Lacipirellulaceae</taxon>
        <taxon>Aeoliella</taxon>
    </lineage>
</organism>
<gene>
    <name evidence="1" type="ORF">Pan181_39990</name>
</gene>
<dbReference type="KEGG" id="amuc:Pan181_39990"/>
<protein>
    <submittedName>
        <fullName evidence="1">Uncharacterized protein</fullName>
    </submittedName>
</protein>
<proteinExistence type="predicted"/>
<accession>A0A518ASV9</accession>
<evidence type="ECO:0000313" key="1">
    <source>
        <dbReference type="EMBL" id="QDU57777.1"/>
    </source>
</evidence>